<dbReference type="AlphaFoldDB" id="A0A9Q0WYY0"/>
<reference evidence="2" key="1">
    <citation type="submission" date="2022-11" db="EMBL/GenBank/DDBJ databases">
        <authorList>
            <person name="Hyden B.L."/>
            <person name="Feng K."/>
            <person name="Yates T."/>
            <person name="Jawdy S."/>
            <person name="Smart L.B."/>
            <person name="Muchero W."/>
        </authorList>
    </citation>
    <scope>NUCLEOTIDE SEQUENCE</scope>
    <source>
        <tissue evidence="2">Shoot tip</tissue>
    </source>
</reference>
<proteinExistence type="predicted"/>
<organism evidence="2 3">
    <name type="scientific">Salix koriyanagi</name>
    <dbReference type="NCBI Taxonomy" id="2511006"/>
    <lineage>
        <taxon>Eukaryota</taxon>
        <taxon>Viridiplantae</taxon>
        <taxon>Streptophyta</taxon>
        <taxon>Embryophyta</taxon>
        <taxon>Tracheophyta</taxon>
        <taxon>Spermatophyta</taxon>
        <taxon>Magnoliopsida</taxon>
        <taxon>eudicotyledons</taxon>
        <taxon>Gunneridae</taxon>
        <taxon>Pentapetalae</taxon>
        <taxon>rosids</taxon>
        <taxon>fabids</taxon>
        <taxon>Malpighiales</taxon>
        <taxon>Salicaceae</taxon>
        <taxon>Saliceae</taxon>
        <taxon>Salix</taxon>
    </lineage>
</organism>
<protein>
    <submittedName>
        <fullName evidence="2">Uncharacterized protein</fullName>
    </submittedName>
</protein>
<dbReference type="Proteomes" id="UP001151752">
    <property type="component" value="Chromosome 16"/>
</dbReference>
<reference evidence="2" key="2">
    <citation type="journal article" date="2023" name="Int. J. Mol. Sci.">
        <title>De Novo Assembly and Annotation of 11 Diverse Shrub Willow (Salix) Genomes Reveals Novel Gene Organization in Sex-Linked Regions.</title>
        <authorList>
            <person name="Hyden B."/>
            <person name="Feng K."/>
            <person name="Yates T.B."/>
            <person name="Jawdy S."/>
            <person name="Cereghino C."/>
            <person name="Smart L.B."/>
            <person name="Muchero W."/>
        </authorList>
    </citation>
    <scope>NUCLEOTIDE SEQUENCE</scope>
    <source>
        <tissue evidence="2">Shoot tip</tissue>
    </source>
</reference>
<accession>A0A9Q0WYY0</accession>
<evidence type="ECO:0000313" key="3">
    <source>
        <dbReference type="Proteomes" id="UP001151752"/>
    </source>
</evidence>
<evidence type="ECO:0000313" key="2">
    <source>
        <dbReference type="EMBL" id="KAJ6776135.1"/>
    </source>
</evidence>
<dbReference type="EMBL" id="JAPFFM010000001">
    <property type="protein sequence ID" value="KAJ6776135.1"/>
    <property type="molecule type" value="Genomic_DNA"/>
</dbReference>
<feature type="region of interest" description="Disordered" evidence="1">
    <location>
        <begin position="35"/>
        <end position="54"/>
    </location>
</feature>
<sequence>MPVILLCIHHKTITAEDNNILPCNSRIMVSKSSSTLPETFNRHGGCTSKSLSTC</sequence>
<evidence type="ECO:0000256" key="1">
    <source>
        <dbReference type="SAM" id="MobiDB-lite"/>
    </source>
</evidence>
<comment type="caution">
    <text evidence="2">The sequence shown here is derived from an EMBL/GenBank/DDBJ whole genome shotgun (WGS) entry which is preliminary data.</text>
</comment>
<gene>
    <name evidence="2" type="ORF">OIU74_000339</name>
</gene>
<name>A0A9Q0WYY0_9ROSI</name>
<keyword evidence="3" id="KW-1185">Reference proteome</keyword>